<reference evidence="1" key="1">
    <citation type="journal article" date="2021" name="Proc. Natl. Acad. Sci. U.S.A.">
        <title>A Catalog of Tens of Thousands of Viruses from Human Metagenomes Reveals Hidden Associations with Chronic Diseases.</title>
        <authorList>
            <person name="Tisza M.J."/>
            <person name="Buck C.B."/>
        </authorList>
    </citation>
    <scope>NUCLEOTIDE SEQUENCE</scope>
    <source>
        <strain evidence="1">CtlgF9</strain>
    </source>
</reference>
<organism evidence="1">
    <name type="scientific">Siphoviridae sp. ctlgF9</name>
    <dbReference type="NCBI Taxonomy" id="2825649"/>
    <lineage>
        <taxon>Viruses</taxon>
        <taxon>Duplodnaviria</taxon>
        <taxon>Heunggongvirae</taxon>
        <taxon>Uroviricota</taxon>
        <taxon>Caudoviricetes</taxon>
    </lineage>
</organism>
<proteinExistence type="predicted"/>
<dbReference type="Gene3D" id="3.40.50.300">
    <property type="entry name" value="P-loop containing nucleotide triphosphate hydrolases"/>
    <property type="match status" value="1"/>
</dbReference>
<dbReference type="InterPro" id="IPR027417">
    <property type="entry name" value="P-loop_NTPase"/>
</dbReference>
<protein>
    <submittedName>
        <fullName evidence="1">Terminase large subunit</fullName>
    </submittedName>
</protein>
<dbReference type="Gene3D" id="3.30.420.240">
    <property type="match status" value="1"/>
</dbReference>
<sequence length="488" mass="56449">MTSLQESSRELLELKAAAAMELIERRAVKDFNYFVNHVFALSFQDEFVSGQYVADVCAHMDKHPYAMYITGRGHFKSTRLYARLMWHLLRFKREKRRSPVEGWYFSYNSELAAYHLSKVRSLVAINPFYSELTNYKSQTDSVLGFAKVGPNQTLDKAPKFLVKPAGLLAFKRGIHANLIYVDDPLKDPENKLKPTVIRKINRIVATELLPMVNKGGECYVVGTPQTNDDFFFDKGLSTLFAQWFTPAILDWKAQKVLWPDFYTFDDLMKIRAAQGDKTFNQEYMAQPVYNEDSYINREALESVSTELCWKKRDWSKALADAVVVGGFDIGKKRHPSHLALFIKKYSETEDGDEIISYRQIYSFWMDGWQYEKQYKELNQICELFNVSKLYYDNTRAEFEGFAEQGLLNPVMEPVTLNAKNQTKMAANLDMLITNNRINLINEQRQTSQLLMVDNALQALESPEGHGDSFWSICMGISNEDEGDIWIRY</sequence>
<name>A0A8S5PW05_9CAUD</name>
<evidence type="ECO:0000313" key="1">
    <source>
        <dbReference type="EMBL" id="DAE10637.1"/>
    </source>
</evidence>
<dbReference type="EMBL" id="BK015517">
    <property type="protein sequence ID" value="DAE10637.1"/>
    <property type="molecule type" value="Genomic_DNA"/>
</dbReference>
<accession>A0A8S5PW05</accession>